<name>A0A1M7NS97_9BACT</name>
<reference evidence="1 2" key="1">
    <citation type="submission" date="2016-11" db="EMBL/GenBank/DDBJ databases">
        <authorList>
            <person name="Jaros S."/>
            <person name="Januszkiewicz K."/>
            <person name="Wedrychowicz H."/>
        </authorList>
    </citation>
    <scope>NUCLEOTIDE SEQUENCE [LARGE SCALE GENOMIC DNA]</scope>
    <source>
        <strain evidence="1 2">CGMCC 1.6102</strain>
    </source>
</reference>
<dbReference type="STRING" id="388280.SAMN04488057_10621"/>
<evidence type="ECO:0000313" key="1">
    <source>
        <dbReference type="EMBL" id="SHN06762.1"/>
    </source>
</evidence>
<protein>
    <submittedName>
        <fullName evidence="1">mRNA interferase MazF</fullName>
    </submittedName>
</protein>
<organism evidence="1 2">
    <name type="scientific">Cyclobacterium lianum</name>
    <dbReference type="NCBI Taxonomy" id="388280"/>
    <lineage>
        <taxon>Bacteria</taxon>
        <taxon>Pseudomonadati</taxon>
        <taxon>Bacteroidota</taxon>
        <taxon>Cytophagia</taxon>
        <taxon>Cytophagales</taxon>
        <taxon>Cyclobacteriaceae</taxon>
        <taxon>Cyclobacterium</taxon>
    </lineage>
</organism>
<accession>A0A1M7NS97</accession>
<dbReference type="InterPro" id="IPR003477">
    <property type="entry name" value="PemK-like"/>
</dbReference>
<dbReference type="OrthoDB" id="129822at2"/>
<dbReference type="SUPFAM" id="SSF50118">
    <property type="entry name" value="Cell growth inhibitor/plasmid maintenance toxic component"/>
    <property type="match status" value="1"/>
</dbReference>
<dbReference type="GO" id="GO:0003677">
    <property type="term" value="F:DNA binding"/>
    <property type="evidence" value="ECO:0007669"/>
    <property type="project" value="InterPro"/>
</dbReference>
<gene>
    <name evidence="1" type="ORF">SAMN04488057_10621</name>
</gene>
<dbReference type="Gene3D" id="2.30.30.110">
    <property type="match status" value="1"/>
</dbReference>
<dbReference type="InterPro" id="IPR011067">
    <property type="entry name" value="Plasmid_toxin/cell-grow_inhib"/>
</dbReference>
<keyword evidence="2" id="KW-1185">Reference proteome</keyword>
<dbReference type="Proteomes" id="UP000184513">
    <property type="component" value="Unassembled WGS sequence"/>
</dbReference>
<dbReference type="AlphaFoldDB" id="A0A1M7NS97"/>
<dbReference type="EMBL" id="FRCY01000006">
    <property type="protein sequence ID" value="SHN06762.1"/>
    <property type="molecule type" value="Genomic_DNA"/>
</dbReference>
<proteinExistence type="predicted"/>
<dbReference type="Pfam" id="PF02452">
    <property type="entry name" value="PemK_toxin"/>
    <property type="match status" value="1"/>
</dbReference>
<dbReference type="RefSeq" id="WP_073094686.1">
    <property type="nucleotide sequence ID" value="NZ_FRCY01000006.1"/>
</dbReference>
<evidence type="ECO:0000313" key="2">
    <source>
        <dbReference type="Proteomes" id="UP000184513"/>
    </source>
</evidence>
<sequence length="111" mass="12732">MDFRQGEIVIVPFPFSDGQLSKSRPAVVISGERVNNTRDIILAQISSTSRSDEFSFFIDENRITVSLRKMSQVRVHKIFAMEKMLVKKKISQLTDLAKNELLVKVKSLFEK</sequence>